<name>A0A369B3M4_9FIRM</name>
<evidence type="ECO:0000256" key="1">
    <source>
        <dbReference type="ARBA" id="ARBA00018672"/>
    </source>
</evidence>
<dbReference type="GO" id="GO:0000160">
    <property type="term" value="P:phosphorelay signal transduction system"/>
    <property type="evidence" value="ECO:0007669"/>
    <property type="project" value="InterPro"/>
</dbReference>
<dbReference type="RefSeq" id="WP_114298340.1">
    <property type="nucleotide sequence ID" value="NZ_QPJT01000015.1"/>
</dbReference>
<feature type="domain" description="Response regulatory" evidence="4">
    <location>
        <begin position="4"/>
        <end position="122"/>
    </location>
</feature>
<reference evidence="5 6" key="1">
    <citation type="submission" date="2018-07" db="EMBL/GenBank/DDBJ databases">
        <title>Genomic Encyclopedia of Type Strains, Phase IV (KMG-IV): sequencing the most valuable type-strain genomes for metagenomic binning, comparative biology and taxonomic classification.</title>
        <authorList>
            <person name="Goeker M."/>
        </authorList>
    </citation>
    <scope>NUCLEOTIDE SEQUENCE [LARGE SCALE GENOMIC DNA]</scope>
    <source>
        <strain evidence="5 6">DSM 27016</strain>
    </source>
</reference>
<dbReference type="SMART" id="SM00448">
    <property type="entry name" value="REC"/>
    <property type="match status" value="1"/>
</dbReference>
<gene>
    <name evidence="5" type="ORF">DFR58_11537</name>
</gene>
<dbReference type="AlphaFoldDB" id="A0A369B3M4"/>
<evidence type="ECO:0000259" key="4">
    <source>
        <dbReference type="PROSITE" id="PS50110"/>
    </source>
</evidence>
<dbReference type="PROSITE" id="PS50110">
    <property type="entry name" value="RESPONSE_REGULATORY"/>
    <property type="match status" value="1"/>
</dbReference>
<dbReference type="Proteomes" id="UP000253034">
    <property type="component" value="Unassembled WGS sequence"/>
</dbReference>
<comment type="function">
    <text evidence="2">May play the central regulatory role in sporulation. It may be an element of the effector pathway responsible for the activation of sporulation genes in response to nutritional stress. Spo0A may act in concert with spo0H (a sigma factor) to control the expression of some genes that are critical to the sporulation process.</text>
</comment>
<dbReference type="Gene3D" id="3.40.50.2300">
    <property type="match status" value="1"/>
</dbReference>
<proteinExistence type="predicted"/>
<protein>
    <recommendedName>
        <fullName evidence="1">Stage 0 sporulation protein A homolog</fullName>
    </recommendedName>
</protein>
<dbReference type="InterPro" id="IPR011006">
    <property type="entry name" value="CheY-like_superfamily"/>
</dbReference>
<feature type="modified residue" description="4-aspartylphosphate" evidence="3">
    <location>
        <position position="55"/>
    </location>
</feature>
<dbReference type="InterPro" id="IPR001789">
    <property type="entry name" value="Sig_transdc_resp-reg_receiver"/>
</dbReference>
<evidence type="ECO:0000256" key="2">
    <source>
        <dbReference type="ARBA" id="ARBA00024867"/>
    </source>
</evidence>
<dbReference type="OrthoDB" id="9802426at2"/>
<evidence type="ECO:0000313" key="6">
    <source>
        <dbReference type="Proteomes" id="UP000253034"/>
    </source>
</evidence>
<evidence type="ECO:0000313" key="5">
    <source>
        <dbReference type="EMBL" id="RCX14314.1"/>
    </source>
</evidence>
<accession>A0A369B3M4</accession>
<keyword evidence="3" id="KW-0597">Phosphoprotein</keyword>
<dbReference type="EMBL" id="QPJT01000015">
    <property type="protein sequence ID" value="RCX14314.1"/>
    <property type="molecule type" value="Genomic_DNA"/>
</dbReference>
<dbReference type="Pfam" id="PF00072">
    <property type="entry name" value="Response_reg"/>
    <property type="match status" value="1"/>
</dbReference>
<evidence type="ECO:0000256" key="3">
    <source>
        <dbReference type="PROSITE-ProRule" id="PRU00169"/>
    </source>
</evidence>
<organism evidence="5 6">
    <name type="scientific">Anaerobacterium chartisolvens</name>
    <dbReference type="NCBI Taxonomy" id="1297424"/>
    <lineage>
        <taxon>Bacteria</taxon>
        <taxon>Bacillati</taxon>
        <taxon>Bacillota</taxon>
        <taxon>Clostridia</taxon>
        <taxon>Eubacteriales</taxon>
        <taxon>Oscillospiraceae</taxon>
        <taxon>Anaerobacterium</taxon>
    </lineage>
</organism>
<sequence>MDGTVVILDYADFEREKVKHVLGLMGNFEVIEICSIDEFKPKTDNLENISLFVMDIAFPSEDQGFELLASIKAGIGKNVPTVIISKVEKLQYRNLAAKHGASDFIIRPYNSNRLENSIRGLIRLEKKFFYDTGSIESIVMSFDSFMEKQLYMAEETKNPLSIVVITLLHPIQSTEDNQSFEEKSNASCCIAIDTISPMLGIPDTLIFNKGSDILVVLPLTDRGYAGLCNTKIQESIDSNLKKQGEAFENYFYSVCVTYPEEGQNFQQLMKAAYKKISDWHVSVKSGSIPQKTKLYAKKVYNTYNKWY</sequence>
<keyword evidence="6" id="KW-1185">Reference proteome</keyword>
<comment type="caution">
    <text evidence="5">The sequence shown here is derived from an EMBL/GenBank/DDBJ whole genome shotgun (WGS) entry which is preliminary data.</text>
</comment>
<dbReference type="SUPFAM" id="SSF52172">
    <property type="entry name" value="CheY-like"/>
    <property type="match status" value="1"/>
</dbReference>